<comment type="subcellular location">
    <subcellularLocation>
        <location evidence="1">Membrane</location>
        <topology evidence="1">Multi-pass membrane protein</topology>
    </subcellularLocation>
</comment>
<proteinExistence type="inferred from homology"/>
<name>A0ABY6F2C9_9GAMM</name>
<dbReference type="EMBL" id="CP089977">
    <property type="protein sequence ID" value="UXZ04246.1"/>
    <property type="molecule type" value="Genomic_DNA"/>
</dbReference>
<evidence type="ECO:0000313" key="9">
    <source>
        <dbReference type="Proteomes" id="UP001063782"/>
    </source>
</evidence>
<reference evidence="8" key="1">
    <citation type="submission" date="2021-12" db="EMBL/GenBank/DDBJ databases">
        <title>taxonomy of Moraxella sp. ZY201224.</title>
        <authorList>
            <person name="Li F."/>
        </authorList>
    </citation>
    <scope>NUCLEOTIDE SEQUENCE</scope>
    <source>
        <strain evidence="8">ZY201224</strain>
    </source>
</reference>
<evidence type="ECO:0000256" key="2">
    <source>
        <dbReference type="ARBA" id="ARBA00007362"/>
    </source>
</evidence>
<feature type="transmembrane region" description="Helical" evidence="6">
    <location>
        <begin position="185"/>
        <end position="205"/>
    </location>
</feature>
<feature type="transmembrane region" description="Helical" evidence="6">
    <location>
        <begin position="159"/>
        <end position="178"/>
    </location>
</feature>
<feature type="transmembrane region" description="Helical" evidence="6">
    <location>
        <begin position="273"/>
        <end position="293"/>
    </location>
</feature>
<keyword evidence="9" id="KW-1185">Reference proteome</keyword>
<evidence type="ECO:0000256" key="3">
    <source>
        <dbReference type="ARBA" id="ARBA00022692"/>
    </source>
</evidence>
<keyword evidence="5 6" id="KW-0472">Membrane</keyword>
<dbReference type="PANTHER" id="PTHR32322">
    <property type="entry name" value="INNER MEMBRANE TRANSPORTER"/>
    <property type="match status" value="1"/>
</dbReference>
<accession>A0ABY6F2C9</accession>
<dbReference type="InterPro" id="IPR050638">
    <property type="entry name" value="AA-Vitamin_Transporters"/>
</dbReference>
<comment type="similarity">
    <text evidence="2">Belongs to the EamA transporter family.</text>
</comment>
<keyword evidence="3 6" id="KW-0812">Transmembrane</keyword>
<protein>
    <submittedName>
        <fullName evidence="8">DMT family transporter</fullName>
    </submittedName>
</protein>
<evidence type="ECO:0000256" key="6">
    <source>
        <dbReference type="SAM" id="Phobius"/>
    </source>
</evidence>
<dbReference type="RefSeq" id="WP_263075730.1">
    <property type="nucleotide sequence ID" value="NZ_CP089977.1"/>
</dbReference>
<dbReference type="SUPFAM" id="SSF103481">
    <property type="entry name" value="Multidrug resistance efflux transporter EmrE"/>
    <property type="match status" value="1"/>
</dbReference>
<dbReference type="Proteomes" id="UP001063782">
    <property type="component" value="Chromosome"/>
</dbReference>
<evidence type="ECO:0000313" key="8">
    <source>
        <dbReference type="EMBL" id="UXZ04246.1"/>
    </source>
</evidence>
<gene>
    <name evidence="8" type="ORF">LU297_06450</name>
</gene>
<feature type="transmembrane region" description="Helical" evidence="6">
    <location>
        <begin position="217"/>
        <end position="237"/>
    </location>
</feature>
<evidence type="ECO:0000256" key="4">
    <source>
        <dbReference type="ARBA" id="ARBA00022989"/>
    </source>
</evidence>
<organism evidence="8 9">
    <name type="scientific">Moraxella nasicaprae</name>
    <dbReference type="NCBI Taxonomy" id="2904122"/>
    <lineage>
        <taxon>Bacteria</taxon>
        <taxon>Pseudomonadati</taxon>
        <taxon>Pseudomonadota</taxon>
        <taxon>Gammaproteobacteria</taxon>
        <taxon>Moraxellales</taxon>
        <taxon>Moraxellaceae</taxon>
        <taxon>Moraxella</taxon>
    </lineage>
</organism>
<feature type="domain" description="EamA" evidence="7">
    <location>
        <begin position="156"/>
        <end position="287"/>
    </location>
</feature>
<evidence type="ECO:0000256" key="5">
    <source>
        <dbReference type="ARBA" id="ARBA00023136"/>
    </source>
</evidence>
<keyword evidence="4 6" id="KW-1133">Transmembrane helix</keyword>
<feature type="transmembrane region" description="Helical" evidence="6">
    <location>
        <begin position="12"/>
        <end position="33"/>
    </location>
</feature>
<evidence type="ECO:0000259" key="7">
    <source>
        <dbReference type="Pfam" id="PF00892"/>
    </source>
</evidence>
<feature type="transmembrane region" description="Helical" evidence="6">
    <location>
        <begin position="128"/>
        <end position="147"/>
    </location>
</feature>
<dbReference type="Pfam" id="PF00892">
    <property type="entry name" value="EamA"/>
    <property type="match status" value="2"/>
</dbReference>
<feature type="transmembrane region" description="Helical" evidence="6">
    <location>
        <begin position="102"/>
        <end position="121"/>
    </location>
</feature>
<evidence type="ECO:0000256" key="1">
    <source>
        <dbReference type="ARBA" id="ARBA00004141"/>
    </source>
</evidence>
<sequence>MKSFHALSDTKQGYIYTFITMLIWGGFSLFARLTAYWNIAVWDILALRFMTAFLVIIPLLYIKKDYRFLFDYRIPLLAMVGSVGYCFFVYSGFFYAPVAHGVVFLNGTFPLFTAIIAYVLLGQRLDRSTMLSFAIIICTLTLMGLMMVNDPAGFGFGDVMFLCSAVFWGLFSVMLRLWKFTPWQIVSGIATYSAIIYLPIYGLFFTPQLHLAKPAQLFTQAIFHGIFVVIIATLTYAKAVEKIGLFKAGSIATLAPFVAAVVAVPLLNETLSPMMLCGLIGMGIGALQPWRWLSKSPIG</sequence>
<feature type="transmembrane region" description="Helical" evidence="6">
    <location>
        <begin position="74"/>
        <end position="96"/>
    </location>
</feature>
<feature type="transmembrane region" description="Helical" evidence="6">
    <location>
        <begin position="244"/>
        <end position="267"/>
    </location>
</feature>
<dbReference type="InterPro" id="IPR037185">
    <property type="entry name" value="EmrE-like"/>
</dbReference>
<feature type="domain" description="EamA" evidence="7">
    <location>
        <begin position="13"/>
        <end position="143"/>
    </location>
</feature>
<dbReference type="InterPro" id="IPR000620">
    <property type="entry name" value="EamA_dom"/>
</dbReference>
<feature type="transmembrane region" description="Helical" evidence="6">
    <location>
        <begin position="39"/>
        <end position="62"/>
    </location>
</feature>
<dbReference type="PANTHER" id="PTHR32322:SF2">
    <property type="entry name" value="EAMA DOMAIN-CONTAINING PROTEIN"/>
    <property type="match status" value="1"/>
</dbReference>